<dbReference type="RefSeq" id="WP_140587306.1">
    <property type="nucleotide sequence ID" value="NZ_VFRR01000004.1"/>
</dbReference>
<dbReference type="Proteomes" id="UP000315901">
    <property type="component" value="Unassembled WGS sequence"/>
</dbReference>
<evidence type="ECO:0000256" key="1">
    <source>
        <dbReference type="SAM" id="MobiDB-lite"/>
    </source>
</evidence>
<dbReference type="InterPro" id="IPR021136">
    <property type="entry name" value="Flagellar_hook_control-like_C"/>
</dbReference>
<keyword evidence="3" id="KW-0282">Flagellum</keyword>
<feature type="domain" description="Flagellar hook-length control protein-like C-terminal" evidence="2">
    <location>
        <begin position="394"/>
        <end position="462"/>
    </location>
</feature>
<proteinExistence type="predicted"/>
<dbReference type="InterPro" id="IPR038610">
    <property type="entry name" value="FliK-like_C_sf"/>
</dbReference>
<accession>A0A501X2T6</accession>
<feature type="region of interest" description="Disordered" evidence="1">
    <location>
        <begin position="103"/>
        <end position="130"/>
    </location>
</feature>
<evidence type="ECO:0000313" key="4">
    <source>
        <dbReference type="Proteomes" id="UP000315901"/>
    </source>
</evidence>
<gene>
    <name evidence="3" type="ORF">FJM67_03595</name>
</gene>
<protein>
    <submittedName>
        <fullName evidence="3">Flagellar hook-length control protein FliK</fullName>
    </submittedName>
</protein>
<reference evidence="3 4" key="1">
    <citation type="submission" date="2019-06" db="EMBL/GenBank/DDBJ databases">
        <title>A novel bacterium of genus Marinomonas, isolated from coastal sand.</title>
        <authorList>
            <person name="Huang H."/>
            <person name="Mo K."/>
            <person name="Hu Y."/>
        </authorList>
    </citation>
    <scope>NUCLEOTIDE SEQUENCE [LARGE SCALE GENOMIC DNA]</scope>
    <source>
        <strain evidence="3 4">HB171799</strain>
    </source>
</reference>
<evidence type="ECO:0000313" key="3">
    <source>
        <dbReference type="EMBL" id="TPE54727.1"/>
    </source>
</evidence>
<keyword evidence="3" id="KW-0969">Cilium</keyword>
<name>A0A501X2T6_9GAMM</name>
<dbReference type="OrthoDB" id="6104403at2"/>
<dbReference type="EMBL" id="VFRR01000004">
    <property type="protein sequence ID" value="TPE54727.1"/>
    <property type="molecule type" value="Genomic_DNA"/>
</dbReference>
<organism evidence="3 4">
    <name type="scientific">Maribrevibacterium harenarium</name>
    <dbReference type="NCBI Taxonomy" id="2589817"/>
    <lineage>
        <taxon>Bacteria</taxon>
        <taxon>Pseudomonadati</taxon>
        <taxon>Pseudomonadota</taxon>
        <taxon>Gammaproteobacteria</taxon>
        <taxon>Oceanospirillales</taxon>
        <taxon>Oceanospirillaceae</taxon>
        <taxon>Maribrevibacterium</taxon>
    </lineage>
</organism>
<comment type="caution">
    <text evidence="3">The sequence shown here is derived from an EMBL/GenBank/DDBJ whole genome shotgun (WGS) entry which is preliminary data.</text>
</comment>
<keyword evidence="4" id="KW-1185">Reference proteome</keyword>
<keyword evidence="3" id="KW-0966">Cell projection</keyword>
<dbReference type="Pfam" id="PF02120">
    <property type="entry name" value="Flg_hook"/>
    <property type="match status" value="1"/>
</dbReference>
<sequence>MINDITSLNTKAPLSPNSAAKNLQNEGVLAKLSSELKLISNLPRVEVINTQAIANNQLIQLKTPQQQSFSVISSNSDTNKLRPGDTLSLRSSPTEVSLTKVITSTSEKTATPSTQVAKNSYQNSTPQPTQSVSIRGQLASSVMTLQAQANSFPVTTSPQGGTPTSPQTFQTPVQINGQSLLLETSSPLQQGESLKVIVDAQGKLQLLPSPTTSAPQVVQSGLTQSLPAQLNRDEMVQTIRQLQQLAEMPGNKLPASLQSAIKQLVQTLPSLNNLTAEQGNIRQALQTSGLFAESNLSQNQHVKQDLKLNLSHIEHTVRQLQQADLKATLPPSLEKLSGAIERITTQQLTQLLDKDGIGQFPLTMELPIKNGAMTEYIGVRIDQDRTETPTPPPHKRRWLVQLKFDFEETGRFESRVSIQEDKVRVLFAVENTATELLIRQNMDTLRQDLRRRKIQIEGMDCFVTKLSDDAPKPTLGENRLIDIRT</sequence>
<dbReference type="AlphaFoldDB" id="A0A501X2T6"/>
<evidence type="ECO:0000259" key="2">
    <source>
        <dbReference type="Pfam" id="PF02120"/>
    </source>
</evidence>
<dbReference type="Gene3D" id="3.30.750.140">
    <property type="match status" value="1"/>
</dbReference>